<dbReference type="InterPro" id="IPR029021">
    <property type="entry name" value="Prot-tyrosine_phosphatase-like"/>
</dbReference>
<dbReference type="InterPro" id="IPR000340">
    <property type="entry name" value="Dual-sp_phosphatase_cat-dom"/>
</dbReference>
<proteinExistence type="predicted"/>
<accession>A0A0P1J7I0</accession>
<evidence type="ECO:0000313" key="3">
    <source>
        <dbReference type="Proteomes" id="UP000051184"/>
    </source>
</evidence>
<name>A0A0P1J7I0_9RHOB</name>
<evidence type="ECO:0000313" key="2">
    <source>
        <dbReference type="EMBL" id="CUK26012.1"/>
    </source>
</evidence>
<dbReference type="STRING" id="1715691.TA5113_02208"/>
<dbReference type="RefSeq" id="WP_058315747.1">
    <property type="nucleotide sequence ID" value="NZ_CYTO01000020.1"/>
</dbReference>
<protein>
    <submittedName>
        <fullName evidence="2">Dual specificity phosphatase, catalytic domain</fullName>
    </submittedName>
</protein>
<dbReference type="InterPro" id="IPR050561">
    <property type="entry name" value="PTP"/>
</dbReference>
<feature type="domain" description="Tyrosine specific protein phosphatases" evidence="1">
    <location>
        <begin position="88"/>
        <end position="155"/>
    </location>
</feature>
<dbReference type="AlphaFoldDB" id="A0A0P1J7I0"/>
<gene>
    <name evidence="2" type="ORF">TA5114_01818</name>
</gene>
<dbReference type="Proteomes" id="UP000051184">
    <property type="component" value="Unassembled WGS sequence"/>
</dbReference>
<organism evidence="2 3">
    <name type="scientific">Cognatishimia activa</name>
    <dbReference type="NCBI Taxonomy" id="1715691"/>
    <lineage>
        <taxon>Bacteria</taxon>
        <taxon>Pseudomonadati</taxon>
        <taxon>Pseudomonadota</taxon>
        <taxon>Alphaproteobacteria</taxon>
        <taxon>Rhodobacterales</taxon>
        <taxon>Paracoccaceae</taxon>
        <taxon>Cognatishimia</taxon>
    </lineage>
</organism>
<sequence length="174" mass="18573">MAHISFFALPVGGGVLGISQLPGRGGDYTADLVDIRAWRPSIVLSLTTLGEMADLGAQTLGTDLRERATRWVHLPISDLGVPDAGFEESWPEVAEKILLALRGGGRVLVHCKGGCGRSGMVALRLMVEAGEKADVALGKLRGVRPCAVETDEQYHWAQKGRKRKLPQPGGLHCG</sequence>
<keyword evidence="3" id="KW-1185">Reference proteome</keyword>
<dbReference type="InterPro" id="IPR000387">
    <property type="entry name" value="Tyr_Pase_dom"/>
</dbReference>
<dbReference type="PROSITE" id="PS50056">
    <property type="entry name" value="TYR_PHOSPHATASE_2"/>
    <property type="match status" value="1"/>
</dbReference>
<dbReference type="OrthoDB" id="9806482at2"/>
<evidence type="ECO:0000259" key="1">
    <source>
        <dbReference type="PROSITE" id="PS50056"/>
    </source>
</evidence>
<dbReference type="Gene3D" id="3.90.190.10">
    <property type="entry name" value="Protein tyrosine phosphatase superfamily"/>
    <property type="match status" value="1"/>
</dbReference>
<dbReference type="InterPro" id="IPR016130">
    <property type="entry name" value="Tyr_Pase_AS"/>
</dbReference>
<dbReference type="PANTHER" id="PTHR23339">
    <property type="entry name" value="TYROSINE SPECIFIC PROTEIN PHOSPHATASE AND DUAL SPECIFICITY PROTEIN PHOSPHATASE"/>
    <property type="match status" value="1"/>
</dbReference>
<dbReference type="SUPFAM" id="SSF52799">
    <property type="entry name" value="(Phosphotyrosine protein) phosphatases II"/>
    <property type="match status" value="1"/>
</dbReference>
<dbReference type="Pfam" id="PF00782">
    <property type="entry name" value="DSPc"/>
    <property type="match status" value="1"/>
</dbReference>
<dbReference type="EMBL" id="CYUE01000020">
    <property type="protein sequence ID" value="CUK26012.1"/>
    <property type="molecule type" value="Genomic_DNA"/>
</dbReference>
<reference evidence="3" key="1">
    <citation type="submission" date="2015-09" db="EMBL/GenBank/DDBJ databases">
        <authorList>
            <person name="Rodrigo-Torres Lidia"/>
            <person name="Arahal R.David."/>
        </authorList>
    </citation>
    <scope>NUCLEOTIDE SEQUENCE [LARGE SCALE GENOMIC DNA]</scope>
    <source>
        <strain evidence="3">CECT 5114</strain>
    </source>
</reference>
<dbReference type="PROSITE" id="PS00383">
    <property type="entry name" value="TYR_PHOSPHATASE_1"/>
    <property type="match status" value="1"/>
</dbReference>